<dbReference type="AlphaFoldDB" id="A0A9N9L5Y8"/>
<feature type="domain" description="PCI" evidence="4">
    <location>
        <begin position="2"/>
        <end position="158"/>
    </location>
</feature>
<evidence type="ECO:0000259" key="4">
    <source>
        <dbReference type="PROSITE" id="PS50250"/>
    </source>
</evidence>
<feature type="compositionally biased region" description="Acidic residues" evidence="3">
    <location>
        <begin position="293"/>
        <end position="309"/>
    </location>
</feature>
<dbReference type="Pfam" id="PF01399">
    <property type="entry name" value="PCI"/>
    <property type="match status" value="1"/>
</dbReference>
<name>A0A9N9L5Y8_9HELO</name>
<evidence type="ECO:0000256" key="3">
    <source>
        <dbReference type="SAM" id="MobiDB-lite"/>
    </source>
</evidence>
<sequence length="328" mass="35439">MEQTKALNALEPFLALTKSATSPRAAADLITRATSTPNTFIFSELLSTPQIQSLSSSPEYSSHLTLLQIFSYGTYTTYQTTPNLPSLNTAQLLKLRQLTFLSLARTPSHLTYGKLMEELGMANARELEDLVISAIYAGLVMATLDPYHQVVHISSLSPLRDLQPNSIPGMISTLNSWSLRCDSTLADLEKQIAGIKAAALQRHREEVEWAAEVERLGEKGKLEPTGTETKGGLGSLVQGLGRKLGGGKRGAAADGEEDYDMDVDEDEEEGGLGSLVQGLGRKLGGGKRGAAADGEEDYDMDVDEDEEEVEGRRNTRSAKKRGFGGFGK</sequence>
<proteinExistence type="inferred from homology"/>
<accession>A0A9N9L5Y8</accession>
<comment type="caution">
    <text evidence="5">The sequence shown here is derived from an EMBL/GenBank/DDBJ whole genome shotgun (WGS) entry which is preliminary data.</text>
</comment>
<keyword evidence="6" id="KW-1185">Reference proteome</keyword>
<feature type="compositionally biased region" description="Acidic residues" evidence="3">
    <location>
        <begin position="254"/>
        <end position="270"/>
    </location>
</feature>
<dbReference type="PROSITE" id="PS50250">
    <property type="entry name" value="PCI"/>
    <property type="match status" value="1"/>
</dbReference>
<dbReference type="Pfam" id="PF22061">
    <property type="entry name" value="CSN7_HB_subdom"/>
    <property type="match status" value="1"/>
</dbReference>
<organism evidence="5 6">
    <name type="scientific">Hymenoscyphus fraxineus</name>
    <dbReference type="NCBI Taxonomy" id="746836"/>
    <lineage>
        <taxon>Eukaryota</taxon>
        <taxon>Fungi</taxon>
        <taxon>Dikarya</taxon>
        <taxon>Ascomycota</taxon>
        <taxon>Pezizomycotina</taxon>
        <taxon>Leotiomycetes</taxon>
        <taxon>Helotiales</taxon>
        <taxon>Helotiaceae</taxon>
        <taxon>Hymenoscyphus</taxon>
    </lineage>
</organism>
<dbReference type="PANTHER" id="PTHR15350:SF5">
    <property type="entry name" value="COP9 SIGNALOSOME COMPLEX SUBUNIT 7"/>
    <property type="match status" value="1"/>
</dbReference>
<dbReference type="InterPro" id="IPR000717">
    <property type="entry name" value="PCI_dom"/>
</dbReference>
<reference evidence="5" key="1">
    <citation type="submission" date="2021-07" db="EMBL/GenBank/DDBJ databases">
        <authorList>
            <person name="Durling M."/>
        </authorList>
    </citation>
    <scope>NUCLEOTIDE SEQUENCE</scope>
</reference>
<keyword evidence="2" id="KW-0736">Signalosome</keyword>
<dbReference type="InterPro" id="IPR045237">
    <property type="entry name" value="COPS7/eIF3m"/>
</dbReference>
<gene>
    <name evidence="5" type="ORF">HYFRA_00011027</name>
</gene>
<evidence type="ECO:0000256" key="1">
    <source>
        <dbReference type="ARBA" id="ARBA00008482"/>
    </source>
</evidence>
<evidence type="ECO:0000313" key="6">
    <source>
        <dbReference type="Proteomes" id="UP000696280"/>
    </source>
</evidence>
<dbReference type="GO" id="GO:0008180">
    <property type="term" value="C:COP9 signalosome"/>
    <property type="evidence" value="ECO:0007669"/>
    <property type="project" value="UniProtKB-KW"/>
</dbReference>
<dbReference type="EMBL" id="CAJVRL010000082">
    <property type="protein sequence ID" value="CAG8958350.1"/>
    <property type="molecule type" value="Genomic_DNA"/>
</dbReference>
<dbReference type="PANTHER" id="PTHR15350">
    <property type="entry name" value="COP9 SIGNALOSOME COMPLEX SUBUNIT 7/DENDRITIC CELL PROTEIN GA17"/>
    <property type="match status" value="1"/>
</dbReference>
<comment type="similarity">
    <text evidence="1">Belongs to the CSN7/EIF3M family. CSN7 subfamily.</text>
</comment>
<protein>
    <recommendedName>
        <fullName evidence="4">PCI domain-containing protein</fullName>
    </recommendedName>
</protein>
<dbReference type="OrthoDB" id="10265275at2759"/>
<dbReference type="Proteomes" id="UP000696280">
    <property type="component" value="Unassembled WGS sequence"/>
</dbReference>
<evidence type="ECO:0000313" key="5">
    <source>
        <dbReference type="EMBL" id="CAG8958350.1"/>
    </source>
</evidence>
<evidence type="ECO:0000256" key="2">
    <source>
        <dbReference type="ARBA" id="ARBA00022790"/>
    </source>
</evidence>
<dbReference type="SMART" id="SM00088">
    <property type="entry name" value="PINT"/>
    <property type="match status" value="1"/>
</dbReference>
<feature type="region of interest" description="Disordered" evidence="3">
    <location>
        <begin position="218"/>
        <end position="328"/>
    </location>
</feature>